<name>W1PR97_AMBTC</name>
<dbReference type="EMBL" id="KI392980">
    <property type="protein sequence ID" value="ERN09750.1"/>
    <property type="molecule type" value="Genomic_DNA"/>
</dbReference>
<accession>W1PR97</accession>
<dbReference type="PANTHER" id="PTHR48055:SF57">
    <property type="entry name" value="PROTEIN KINASE DOMAIN-CONTAINING PROTEIN"/>
    <property type="match status" value="1"/>
</dbReference>
<dbReference type="Gramene" id="ERN09750">
    <property type="protein sequence ID" value="ERN09750"/>
    <property type="gene ID" value="AMTR_s00029p00235320"/>
</dbReference>
<keyword evidence="2" id="KW-1185">Reference proteome</keyword>
<evidence type="ECO:0000313" key="2">
    <source>
        <dbReference type="Proteomes" id="UP000017836"/>
    </source>
</evidence>
<sequence>MFTNGINLGEFVNRAYPHQVMEIIDASLLQVVGTNMGSERLNEMHPCVAEIMGIGLSCSLQSPKQRMDMREVLKNLQDIKNEVLKFDA</sequence>
<reference evidence="2" key="1">
    <citation type="journal article" date="2013" name="Science">
        <title>The Amborella genome and the evolution of flowering plants.</title>
        <authorList>
            <consortium name="Amborella Genome Project"/>
        </authorList>
    </citation>
    <scope>NUCLEOTIDE SEQUENCE [LARGE SCALE GENOMIC DNA]</scope>
</reference>
<dbReference type="PANTHER" id="PTHR48055">
    <property type="entry name" value="LEUCINE-RICH REPEAT RECEPTOR PROTEIN KINASE EMS1"/>
    <property type="match status" value="1"/>
</dbReference>
<dbReference type="AlphaFoldDB" id="W1PR97"/>
<dbReference type="InterPro" id="IPR051564">
    <property type="entry name" value="LRR_receptor-like_kinase"/>
</dbReference>
<evidence type="ECO:0008006" key="3">
    <source>
        <dbReference type="Google" id="ProtNLM"/>
    </source>
</evidence>
<dbReference type="OMA" id="LNEMHPC"/>
<gene>
    <name evidence="1" type="ORF">AMTR_s00029p00235320</name>
</gene>
<evidence type="ECO:0000313" key="1">
    <source>
        <dbReference type="EMBL" id="ERN09750.1"/>
    </source>
</evidence>
<organism evidence="1 2">
    <name type="scientific">Amborella trichopoda</name>
    <dbReference type="NCBI Taxonomy" id="13333"/>
    <lineage>
        <taxon>Eukaryota</taxon>
        <taxon>Viridiplantae</taxon>
        <taxon>Streptophyta</taxon>
        <taxon>Embryophyta</taxon>
        <taxon>Tracheophyta</taxon>
        <taxon>Spermatophyta</taxon>
        <taxon>Magnoliopsida</taxon>
        <taxon>Amborellales</taxon>
        <taxon>Amborellaceae</taxon>
        <taxon>Amborella</taxon>
    </lineage>
</organism>
<dbReference type="Gene3D" id="1.10.510.10">
    <property type="entry name" value="Transferase(Phosphotransferase) domain 1"/>
    <property type="match status" value="1"/>
</dbReference>
<protein>
    <recommendedName>
        <fullName evidence="3">Serine-threonine/tyrosine-protein kinase catalytic domain-containing protein</fullName>
    </recommendedName>
</protein>
<proteinExistence type="predicted"/>
<dbReference type="Proteomes" id="UP000017836">
    <property type="component" value="Unassembled WGS sequence"/>
</dbReference>
<dbReference type="HOGENOM" id="CLU_000288_21_9_1"/>